<evidence type="ECO:0000259" key="13">
    <source>
        <dbReference type="PROSITE" id="PS50104"/>
    </source>
</evidence>
<keyword evidence="4 11" id="KW-0812">Transmembrane</keyword>
<feature type="transmembrane region" description="Helical" evidence="11">
    <location>
        <begin position="731"/>
        <end position="752"/>
    </location>
</feature>
<evidence type="ECO:0000256" key="4">
    <source>
        <dbReference type="ARBA" id="ARBA00022692"/>
    </source>
</evidence>
<feature type="chain" id="PRO_5043808652" evidence="12">
    <location>
        <begin position="24"/>
        <end position="927"/>
    </location>
</feature>
<dbReference type="SUPFAM" id="SSF52200">
    <property type="entry name" value="Toll/Interleukin receptor TIR domain"/>
    <property type="match status" value="1"/>
</dbReference>
<evidence type="ECO:0000256" key="6">
    <source>
        <dbReference type="ARBA" id="ARBA00022737"/>
    </source>
</evidence>
<evidence type="ECO:0000313" key="14">
    <source>
        <dbReference type="EMBL" id="GFR96223.1"/>
    </source>
</evidence>
<keyword evidence="6" id="KW-0677">Repeat</keyword>
<feature type="signal peptide" evidence="12">
    <location>
        <begin position="1"/>
        <end position="23"/>
    </location>
</feature>
<dbReference type="Proteomes" id="UP000762676">
    <property type="component" value="Unassembled WGS sequence"/>
</dbReference>
<dbReference type="PANTHER" id="PTHR24365">
    <property type="entry name" value="TOLL-LIKE RECEPTOR"/>
    <property type="match status" value="1"/>
</dbReference>
<dbReference type="GO" id="GO:0038023">
    <property type="term" value="F:signaling receptor activity"/>
    <property type="evidence" value="ECO:0007669"/>
    <property type="project" value="TreeGrafter"/>
</dbReference>
<keyword evidence="9 14" id="KW-0675">Receptor</keyword>
<organism evidence="14 15">
    <name type="scientific">Elysia marginata</name>
    <dbReference type="NCBI Taxonomy" id="1093978"/>
    <lineage>
        <taxon>Eukaryota</taxon>
        <taxon>Metazoa</taxon>
        <taxon>Spiralia</taxon>
        <taxon>Lophotrochozoa</taxon>
        <taxon>Mollusca</taxon>
        <taxon>Gastropoda</taxon>
        <taxon>Heterobranchia</taxon>
        <taxon>Euthyneura</taxon>
        <taxon>Panpulmonata</taxon>
        <taxon>Sacoglossa</taxon>
        <taxon>Placobranchoidea</taxon>
        <taxon>Plakobranchidae</taxon>
        <taxon>Elysia</taxon>
    </lineage>
</organism>
<keyword evidence="5 12" id="KW-0732">Signal</keyword>
<dbReference type="InterPro" id="IPR003591">
    <property type="entry name" value="Leu-rich_rpt_typical-subtyp"/>
</dbReference>
<evidence type="ECO:0000256" key="1">
    <source>
        <dbReference type="ARBA" id="ARBA00004167"/>
    </source>
</evidence>
<keyword evidence="3" id="KW-0433">Leucine-rich repeat</keyword>
<dbReference type="PROSITE" id="PS50104">
    <property type="entry name" value="TIR"/>
    <property type="match status" value="1"/>
</dbReference>
<dbReference type="SUPFAM" id="SSF52058">
    <property type="entry name" value="L domain-like"/>
    <property type="match status" value="2"/>
</dbReference>
<sequence length="927" mass="107555">MKLLASNLALLLVTIHTTMLVIAVVRQTDGAQHEYNMDKTRINDGIFHNSAKDQHELHFEPETEYTERKQDFLAGSEFLKYLTSKLFTHTSLNPVHNSLVIGNNSKCWSNKSYVDCSNAGLHCVPTIKFSNEIKVYDLSQNYIESLPGHAFSDYPLLKKLDLRKNRISEIHPLAFIGLTNLEFLDLSSNNLEMNETVIQNSFSSQVFVPLKNLKKLRLERNNPHPNDTALRYPHEAFSHLASLEELCLDGFTNVVFESGFANLTQLRNLSLDGYRFGHCQLHGLSNKTFENLKFLEYLSITQCYLLGHRIEAGTFSPLKHLVTLNISHNQDINVQFFDRVFYGLQNTKTLKTLNMQFVVNLYTLGVCLSSKYIQYFPQSIENLVVSENKLECIDRQVIDKIKNSLKTIDISRNNFVFGSYLLDLPKLKGLTGLYLDNFYDYANRLPRIYPYNPETPPLDTTNCSLYEEGKLTYNKFILRLPPKLAIVRLRYLSLQYIFSRLEVETPNSLKTLHILGNYIPVLMGPVLGLEGLRTFDLATNKVSYIIEEFFQAFPSLENLNLSSNQLGEFFNPSLETKCFQPLTKLKILDLSSNAIRGFGRYVFHGLKDLRVLIISHNPIQRFHADISSMKKLHRFVAVDTNLPYLSRKTRVVISNRIQRGLPFYVNLQESPISCICENLPFLKWMVTSKAFNFKQKKYLCSYAQKSSREITDGYQETLKTLSRQCFSDVDLLIILAVLTNAFLVGIVFSLFYRYRWKLLYWYYKCITHSYLRSGRNASIVDRFEYDVQLCYAEEDIRFVIDMLQPALDERRLSVFVRHRHFTAGDLISSNIIRAVQKCRRTLVVLTRKLADTLLFKFELQMAYNESKQRRSPVMIFLLLDDMTAREMGQELLYYLKNNKYHLLPSESNRNEAALKALWDKLARDIRR</sequence>
<keyword evidence="10" id="KW-0325">Glycoprotein</keyword>
<name>A0AAV4HE78_9GAST</name>
<dbReference type="InterPro" id="IPR032675">
    <property type="entry name" value="LRR_dom_sf"/>
</dbReference>
<dbReference type="SMART" id="SM00255">
    <property type="entry name" value="TIR"/>
    <property type="match status" value="1"/>
</dbReference>
<dbReference type="EMBL" id="BMAT01001966">
    <property type="protein sequence ID" value="GFR96223.1"/>
    <property type="molecule type" value="Genomic_DNA"/>
</dbReference>
<reference evidence="14 15" key="1">
    <citation type="journal article" date="2021" name="Elife">
        <title>Chloroplast acquisition without the gene transfer in kleptoplastic sea slugs, Plakobranchus ocellatus.</title>
        <authorList>
            <person name="Maeda T."/>
            <person name="Takahashi S."/>
            <person name="Yoshida T."/>
            <person name="Shimamura S."/>
            <person name="Takaki Y."/>
            <person name="Nagai Y."/>
            <person name="Toyoda A."/>
            <person name="Suzuki Y."/>
            <person name="Arimoto A."/>
            <person name="Ishii H."/>
            <person name="Satoh N."/>
            <person name="Nishiyama T."/>
            <person name="Hasebe M."/>
            <person name="Maruyama T."/>
            <person name="Minagawa J."/>
            <person name="Obokata J."/>
            <person name="Shigenobu S."/>
        </authorList>
    </citation>
    <scope>NUCLEOTIDE SEQUENCE [LARGE SCALE GENOMIC DNA]</scope>
</reference>
<dbReference type="PANTHER" id="PTHR24365:SF541">
    <property type="entry name" value="PROTEIN TOLL-RELATED"/>
    <property type="match status" value="1"/>
</dbReference>
<evidence type="ECO:0000313" key="15">
    <source>
        <dbReference type="Proteomes" id="UP000762676"/>
    </source>
</evidence>
<dbReference type="Pfam" id="PF13676">
    <property type="entry name" value="TIR_2"/>
    <property type="match status" value="1"/>
</dbReference>
<evidence type="ECO:0000256" key="11">
    <source>
        <dbReference type="SAM" id="Phobius"/>
    </source>
</evidence>
<accession>A0AAV4HE78</accession>
<dbReference type="Pfam" id="PF13855">
    <property type="entry name" value="LRR_8"/>
    <property type="match status" value="3"/>
</dbReference>
<protein>
    <submittedName>
        <fullName evidence="14">Toll-like receptor f</fullName>
    </submittedName>
</protein>
<dbReference type="AlphaFoldDB" id="A0AAV4HE78"/>
<evidence type="ECO:0000256" key="7">
    <source>
        <dbReference type="ARBA" id="ARBA00022989"/>
    </source>
</evidence>
<evidence type="ECO:0000256" key="8">
    <source>
        <dbReference type="ARBA" id="ARBA00023136"/>
    </source>
</evidence>
<evidence type="ECO:0000256" key="5">
    <source>
        <dbReference type="ARBA" id="ARBA00022729"/>
    </source>
</evidence>
<dbReference type="SMART" id="SM00369">
    <property type="entry name" value="LRR_TYP"/>
    <property type="match status" value="7"/>
</dbReference>
<evidence type="ECO:0000256" key="9">
    <source>
        <dbReference type="ARBA" id="ARBA00023170"/>
    </source>
</evidence>
<dbReference type="InterPro" id="IPR001611">
    <property type="entry name" value="Leu-rich_rpt"/>
</dbReference>
<feature type="domain" description="TIR" evidence="13">
    <location>
        <begin position="783"/>
        <end position="921"/>
    </location>
</feature>
<comment type="similarity">
    <text evidence="2">Belongs to the Toll-like receptor family.</text>
</comment>
<keyword evidence="15" id="KW-1185">Reference proteome</keyword>
<dbReference type="GO" id="GO:0005886">
    <property type="term" value="C:plasma membrane"/>
    <property type="evidence" value="ECO:0007669"/>
    <property type="project" value="TreeGrafter"/>
</dbReference>
<dbReference type="Gene3D" id="3.40.50.10140">
    <property type="entry name" value="Toll/interleukin-1 receptor homology (TIR) domain"/>
    <property type="match status" value="1"/>
</dbReference>
<keyword evidence="8 11" id="KW-0472">Membrane</keyword>
<dbReference type="GO" id="GO:0007165">
    <property type="term" value="P:signal transduction"/>
    <property type="evidence" value="ECO:0007669"/>
    <property type="project" value="InterPro"/>
</dbReference>
<evidence type="ECO:0000256" key="3">
    <source>
        <dbReference type="ARBA" id="ARBA00022614"/>
    </source>
</evidence>
<keyword evidence="7 11" id="KW-1133">Transmembrane helix</keyword>
<comment type="subcellular location">
    <subcellularLocation>
        <location evidence="1">Membrane</location>
        <topology evidence="1">Single-pass membrane protein</topology>
    </subcellularLocation>
</comment>
<evidence type="ECO:0000256" key="12">
    <source>
        <dbReference type="SAM" id="SignalP"/>
    </source>
</evidence>
<dbReference type="PROSITE" id="PS51450">
    <property type="entry name" value="LRR"/>
    <property type="match status" value="1"/>
</dbReference>
<comment type="caution">
    <text evidence="14">The sequence shown here is derived from an EMBL/GenBank/DDBJ whole genome shotgun (WGS) entry which is preliminary data.</text>
</comment>
<evidence type="ECO:0000256" key="10">
    <source>
        <dbReference type="ARBA" id="ARBA00023180"/>
    </source>
</evidence>
<dbReference type="Gene3D" id="3.80.10.10">
    <property type="entry name" value="Ribonuclease Inhibitor"/>
    <property type="match status" value="3"/>
</dbReference>
<proteinExistence type="inferred from homology"/>
<dbReference type="InterPro" id="IPR035897">
    <property type="entry name" value="Toll_tir_struct_dom_sf"/>
</dbReference>
<dbReference type="InterPro" id="IPR000157">
    <property type="entry name" value="TIR_dom"/>
</dbReference>
<gene>
    <name evidence="14" type="ORF">ElyMa_000962900</name>
</gene>
<evidence type="ECO:0000256" key="2">
    <source>
        <dbReference type="ARBA" id="ARBA00009634"/>
    </source>
</evidence>